<evidence type="ECO:0000313" key="2">
    <source>
        <dbReference type="Proteomes" id="UP000798488"/>
    </source>
</evidence>
<gene>
    <name evidence="1" type="ORF">SPSYN_01442</name>
</gene>
<dbReference type="RefSeq" id="WP_161821795.1">
    <property type="nucleotide sequence ID" value="NZ_LSRS01000003.1"/>
</dbReference>
<dbReference type="OrthoDB" id="2083951at2"/>
<sequence>MANAKIFVRERRKVGEQEKKPRYFVVAVAGVDLHIKAKHIRKMEIEEIASAVGAEVVYLQAGKENHEDDLDNDDDE</sequence>
<evidence type="ECO:0000313" key="1">
    <source>
        <dbReference type="EMBL" id="KAF1085306.1"/>
    </source>
</evidence>
<dbReference type="Proteomes" id="UP000798488">
    <property type="component" value="Unassembled WGS sequence"/>
</dbReference>
<keyword evidence="2" id="KW-1185">Reference proteome</keyword>
<proteinExistence type="predicted"/>
<name>A0A9D2WQY9_9FIRM</name>
<comment type="caution">
    <text evidence="1">The sequence shown here is derived from an EMBL/GenBank/DDBJ whole genome shotgun (WGS) entry which is preliminary data.</text>
</comment>
<dbReference type="EMBL" id="LSRS01000003">
    <property type="protein sequence ID" value="KAF1085306.1"/>
    <property type="molecule type" value="Genomic_DNA"/>
</dbReference>
<reference evidence="1" key="1">
    <citation type="submission" date="2016-02" db="EMBL/GenBank/DDBJ databases">
        <title>Draft Genome Sequence of Sporotomaculum syntrophicum Strain FB, a Syntrophic Benzoate Degrader.</title>
        <authorList>
            <person name="Nobu M.K."/>
            <person name="Narihiro T."/>
            <person name="Qiu Y.-L."/>
            <person name="Ohashi A."/>
            <person name="Liu W.-T."/>
            <person name="Yuji S."/>
        </authorList>
    </citation>
    <scope>NUCLEOTIDE SEQUENCE</scope>
    <source>
        <strain evidence="1">FB</strain>
    </source>
</reference>
<dbReference type="AlphaFoldDB" id="A0A9D2WQY9"/>
<protein>
    <submittedName>
        <fullName evidence="1">Uncharacterized protein</fullName>
    </submittedName>
</protein>
<accession>A0A9D2WQY9</accession>
<organism evidence="1 2">
    <name type="scientific">Sporotomaculum syntrophicum</name>
    <dbReference type="NCBI Taxonomy" id="182264"/>
    <lineage>
        <taxon>Bacteria</taxon>
        <taxon>Bacillati</taxon>
        <taxon>Bacillota</taxon>
        <taxon>Clostridia</taxon>
        <taxon>Eubacteriales</taxon>
        <taxon>Desulfallaceae</taxon>
        <taxon>Sporotomaculum</taxon>
    </lineage>
</organism>